<dbReference type="EMBL" id="ASHM01124034">
    <property type="protein sequence ID" value="PNX57555.1"/>
    <property type="molecule type" value="Genomic_DNA"/>
</dbReference>
<gene>
    <name evidence="2" type="ORF">L195_g058754</name>
</gene>
<dbReference type="InterPro" id="IPR013103">
    <property type="entry name" value="RVT_2"/>
</dbReference>
<dbReference type="SUPFAM" id="SSF56672">
    <property type="entry name" value="DNA/RNA polymerases"/>
    <property type="match status" value="1"/>
</dbReference>
<dbReference type="Gene3D" id="3.10.10.10">
    <property type="entry name" value="HIV Type 1 Reverse Transcriptase, subunit A, domain 1"/>
    <property type="match status" value="1"/>
</dbReference>
<dbReference type="Gene3D" id="3.30.70.270">
    <property type="match status" value="1"/>
</dbReference>
<reference evidence="2 3" key="1">
    <citation type="journal article" date="2014" name="Am. J. Bot.">
        <title>Genome assembly and annotation for red clover (Trifolium pratense; Fabaceae).</title>
        <authorList>
            <person name="Istvanek J."/>
            <person name="Jaros M."/>
            <person name="Krenek A."/>
            <person name="Repkova J."/>
        </authorList>
    </citation>
    <scope>NUCLEOTIDE SEQUENCE [LARGE SCALE GENOMIC DNA]</scope>
    <source>
        <strain evidence="3">cv. Tatra</strain>
        <tissue evidence="2">Young leaves</tissue>
    </source>
</reference>
<feature type="non-terminal residue" evidence="2">
    <location>
        <position position="1"/>
    </location>
</feature>
<dbReference type="InterPro" id="IPR043128">
    <property type="entry name" value="Rev_trsase/Diguanyl_cyclase"/>
</dbReference>
<keyword evidence="2" id="KW-0548">Nucleotidyltransferase</keyword>
<accession>A0A2K3JU38</accession>
<evidence type="ECO:0000259" key="1">
    <source>
        <dbReference type="Pfam" id="PF07727"/>
    </source>
</evidence>
<keyword evidence="2" id="KW-0695">RNA-directed DNA polymerase</keyword>
<evidence type="ECO:0000313" key="3">
    <source>
        <dbReference type="Proteomes" id="UP000236291"/>
    </source>
</evidence>
<dbReference type="InterPro" id="IPR043502">
    <property type="entry name" value="DNA/RNA_pol_sf"/>
</dbReference>
<reference evidence="2 3" key="2">
    <citation type="journal article" date="2017" name="Front. Plant Sci.">
        <title>Gene Classification and Mining of Molecular Markers Useful in Red Clover (Trifolium pratense) Breeding.</title>
        <authorList>
            <person name="Istvanek J."/>
            <person name="Dluhosova J."/>
            <person name="Dluhos P."/>
            <person name="Patkova L."/>
            <person name="Nedelnik J."/>
            <person name="Repkova J."/>
        </authorList>
    </citation>
    <scope>NUCLEOTIDE SEQUENCE [LARGE SCALE GENOMIC DNA]</scope>
    <source>
        <strain evidence="3">cv. Tatra</strain>
        <tissue evidence="2">Young leaves</tissue>
    </source>
</reference>
<organism evidence="2 3">
    <name type="scientific">Trifolium pratense</name>
    <name type="common">Red clover</name>
    <dbReference type="NCBI Taxonomy" id="57577"/>
    <lineage>
        <taxon>Eukaryota</taxon>
        <taxon>Viridiplantae</taxon>
        <taxon>Streptophyta</taxon>
        <taxon>Embryophyta</taxon>
        <taxon>Tracheophyta</taxon>
        <taxon>Spermatophyta</taxon>
        <taxon>Magnoliopsida</taxon>
        <taxon>eudicotyledons</taxon>
        <taxon>Gunneridae</taxon>
        <taxon>Pentapetalae</taxon>
        <taxon>rosids</taxon>
        <taxon>fabids</taxon>
        <taxon>Fabales</taxon>
        <taxon>Fabaceae</taxon>
        <taxon>Papilionoideae</taxon>
        <taxon>50 kb inversion clade</taxon>
        <taxon>NPAAA clade</taxon>
        <taxon>Hologalegina</taxon>
        <taxon>IRL clade</taxon>
        <taxon>Trifolieae</taxon>
        <taxon>Trifolium</taxon>
    </lineage>
</organism>
<dbReference type="Pfam" id="PF07727">
    <property type="entry name" value="RVT_2"/>
    <property type="match status" value="1"/>
</dbReference>
<dbReference type="STRING" id="57577.A0A2K3JU38"/>
<protein>
    <submittedName>
        <fullName evidence="2">Reverse transcriptase</fullName>
    </submittedName>
</protein>
<dbReference type="AlphaFoldDB" id="A0A2K3JU38"/>
<sequence length="193" mass="22248">ALPDKKKRIDVKWVFKVKLNPNGTISKHKARLVARGFLQKHGIDYNEVFASVARIETVRLVVALACKNRWRMYHLDVKSAFLNGPLDEEVYVAQPPSFEIKGKEEMVYKLYKALYGLKQAPRAWNKRIDQFLNQIGFKKCTVEFGVYVQNLNNEDLVIICLYVDDLLITGSQKPEIEKLKGKLKAEFEMTDLG</sequence>
<dbReference type="GO" id="GO:0003964">
    <property type="term" value="F:RNA-directed DNA polymerase activity"/>
    <property type="evidence" value="ECO:0007669"/>
    <property type="project" value="UniProtKB-KW"/>
</dbReference>
<dbReference type="Proteomes" id="UP000236291">
    <property type="component" value="Unassembled WGS sequence"/>
</dbReference>
<name>A0A2K3JU38_TRIPR</name>
<proteinExistence type="predicted"/>
<keyword evidence="2" id="KW-0808">Transferase</keyword>
<comment type="caution">
    <text evidence="2">The sequence shown here is derived from an EMBL/GenBank/DDBJ whole genome shotgun (WGS) entry which is preliminary data.</text>
</comment>
<feature type="domain" description="Reverse transcriptase Ty1/copia-type" evidence="1">
    <location>
        <begin position="2"/>
        <end position="193"/>
    </location>
</feature>
<evidence type="ECO:0000313" key="2">
    <source>
        <dbReference type="EMBL" id="PNX57555.1"/>
    </source>
</evidence>
<feature type="non-terminal residue" evidence="2">
    <location>
        <position position="193"/>
    </location>
</feature>